<keyword evidence="5 11" id="KW-0547">Nucleotide-binding</keyword>
<accession>A0A1M5QPL3</accession>
<evidence type="ECO:0000313" key="13">
    <source>
        <dbReference type="EMBL" id="SHH15821.1"/>
    </source>
</evidence>
<dbReference type="GO" id="GO:0005524">
    <property type="term" value="F:ATP binding"/>
    <property type="evidence" value="ECO:0007669"/>
    <property type="project" value="UniProtKB-UniRule"/>
</dbReference>
<dbReference type="InterPro" id="IPR003156">
    <property type="entry name" value="DHHA1_dom"/>
</dbReference>
<keyword evidence="11" id="KW-0963">Cytoplasm</keyword>
<keyword evidence="8 11" id="KW-0694">RNA-binding</keyword>
<comment type="similarity">
    <text evidence="1 11">Belongs to the class-II aminoacyl-tRNA synthetase family.</text>
</comment>
<dbReference type="SUPFAM" id="SSF55186">
    <property type="entry name" value="ThrRS/AlaRS common domain"/>
    <property type="match status" value="1"/>
</dbReference>
<dbReference type="GO" id="GO:0005829">
    <property type="term" value="C:cytosol"/>
    <property type="evidence" value="ECO:0007669"/>
    <property type="project" value="TreeGrafter"/>
</dbReference>
<comment type="cofactor">
    <cofactor evidence="11">
        <name>Zn(2+)</name>
        <dbReference type="ChEBI" id="CHEBI:29105"/>
    </cofactor>
    <text evidence="11">Binds 1 zinc ion per subunit.</text>
</comment>
<dbReference type="InterPro" id="IPR050058">
    <property type="entry name" value="Ala-tRNA_ligase"/>
</dbReference>
<dbReference type="EC" id="6.1.1.7" evidence="11"/>
<dbReference type="SUPFAM" id="SSF55681">
    <property type="entry name" value="Class II aaRS and biotin synthetases"/>
    <property type="match status" value="1"/>
</dbReference>
<dbReference type="Pfam" id="PF01411">
    <property type="entry name" value="tRNA-synt_2c"/>
    <property type="match status" value="1"/>
</dbReference>
<dbReference type="AlphaFoldDB" id="A0A1M5QPL3"/>
<comment type="subcellular location">
    <subcellularLocation>
        <location evidence="11">Cytoplasm</location>
    </subcellularLocation>
</comment>
<dbReference type="SUPFAM" id="SSF50447">
    <property type="entry name" value="Translation proteins"/>
    <property type="match status" value="1"/>
</dbReference>
<dbReference type="FunFam" id="3.10.310.40:FF:000001">
    <property type="entry name" value="Alanine--tRNA ligase"/>
    <property type="match status" value="1"/>
</dbReference>
<dbReference type="GO" id="GO:0000049">
    <property type="term" value="F:tRNA binding"/>
    <property type="evidence" value="ECO:0007669"/>
    <property type="project" value="UniProtKB-KW"/>
</dbReference>
<feature type="binding site" evidence="11">
    <location>
        <position position="655"/>
    </location>
    <ligand>
        <name>Zn(2+)</name>
        <dbReference type="ChEBI" id="CHEBI:29105"/>
    </ligand>
</feature>
<evidence type="ECO:0000256" key="7">
    <source>
        <dbReference type="ARBA" id="ARBA00022840"/>
    </source>
</evidence>
<evidence type="ECO:0000256" key="8">
    <source>
        <dbReference type="ARBA" id="ARBA00022884"/>
    </source>
</evidence>
<dbReference type="PROSITE" id="PS50860">
    <property type="entry name" value="AA_TRNA_LIGASE_II_ALA"/>
    <property type="match status" value="1"/>
</dbReference>
<dbReference type="OrthoDB" id="9803884at2"/>
<evidence type="ECO:0000256" key="11">
    <source>
        <dbReference type="HAMAP-Rule" id="MF_00036"/>
    </source>
</evidence>
<name>A0A1M5QPL3_9BACT</name>
<dbReference type="Gene3D" id="3.30.54.20">
    <property type="match status" value="1"/>
</dbReference>
<dbReference type="InterPro" id="IPR023033">
    <property type="entry name" value="Ala_tRNA_ligase_euk/bac"/>
</dbReference>
<dbReference type="SUPFAM" id="SSF101353">
    <property type="entry name" value="Putative anticodon-binding domain of alanyl-tRNA synthetase (AlaRS)"/>
    <property type="match status" value="1"/>
</dbReference>
<dbReference type="GO" id="GO:0002161">
    <property type="term" value="F:aminoacyl-tRNA deacylase activity"/>
    <property type="evidence" value="ECO:0007669"/>
    <property type="project" value="TreeGrafter"/>
</dbReference>
<dbReference type="GO" id="GO:0008270">
    <property type="term" value="F:zinc ion binding"/>
    <property type="evidence" value="ECO:0007669"/>
    <property type="project" value="UniProtKB-UniRule"/>
</dbReference>
<evidence type="ECO:0000256" key="10">
    <source>
        <dbReference type="ARBA" id="ARBA00023146"/>
    </source>
</evidence>
<dbReference type="InterPro" id="IPR018164">
    <property type="entry name" value="Ala-tRNA-synth_IIc_N"/>
</dbReference>
<evidence type="ECO:0000256" key="4">
    <source>
        <dbReference type="ARBA" id="ARBA00022723"/>
    </source>
</evidence>
<dbReference type="HAMAP" id="MF_00036_B">
    <property type="entry name" value="Ala_tRNA_synth_B"/>
    <property type="match status" value="1"/>
</dbReference>
<evidence type="ECO:0000256" key="3">
    <source>
        <dbReference type="ARBA" id="ARBA00022598"/>
    </source>
</evidence>
<dbReference type="GO" id="GO:0006419">
    <property type="term" value="P:alanyl-tRNA aminoacylation"/>
    <property type="evidence" value="ECO:0007669"/>
    <property type="project" value="UniProtKB-UniRule"/>
</dbReference>
<sequence length="859" mass="98182">MRSDEIRKLFLEFFKKKNHKILPSASLVPDDPQLLFTVAGMVPFKSIFWGKVDPVYTRIATCQKCLRTTDIENVGKTPRHHTFFEMLGNFSFGDYFKEEAIEWAWEFITQVLKIPEEKLWISVYEKDDEAYEIWRRIGVPTNKILKLGKEDNFWGPAGPTGPCGPDTEIFYDTGIEVPTFDGKEPNPANTEGRFVEIWNLVFTEFYQDEEGNLQPLKRKNIDTGAGLERLAAMMQKVYYNFDTDLFKPIIDTICNILNVRYKENEETDVSIRVIADHIRAITFLISDGVLPSNEGRGYVLRRILRRAARHGALLGAKRPFLYHIVSAVVEKMNSVYPEIKEKEEFVKKIVLGEEERFLQNLNRGIEIVHRIAKENNGVISGEDAFKMYDTYGFPIDILRDIAEENNYKLDVKGFEQYMEQQRKRGREAIGEIEFSKKTVYESLSIKTEFVGYEKMEEDSKILYIRTDDFVTEANDVDCEIILDKTPFYAEKGGQVSDKGVIKGDYGEFYVEYVYSPKEGIIVHKGKLKGKLKVGEVVKSKVDVDKRKATMRNHTATHLLHAALRKVLGNHVKQSGSLVAPEKLRFDFTHFAALTPEEIKEVEDIVNKEILKAQNVVIEEKTFEEAIKEGAIALFEEKYGDYVRVVKVGLFSEELCGGTHVANTGEIGLFKIISEGSVSAGVRRIEAITGLKSLDYLRNLEENWKLIKLELDANDSEVINKIKKFKSEIKEFENKLKEQVKKSINIESILKSSEEINSIRFNVLKFENMDTEALREIADRLIDKGLDLVVIFNKVGSKVIIIVKRKKDQERLHSGKIAKELAKELNGGGGGRPDFAQAGGKDASKIDKAIQKLRYILKEC</sequence>
<feature type="binding site" evidence="11">
    <location>
        <position position="659"/>
    </location>
    <ligand>
        <name>Zn(2+)</name>
        <dbReference type="ChEBI" id="CHEBI:29105"/>
    </ligand>
</feature>
<dbReference type="FunFam" id="3.30.54.20:FF:000001">
    <property type="entry name" value="Alanine--tRNA ligase"/>
    <property type="match status" value="1"/>
</dbReference>
<dbReference type="Gene3D" id="2.40.30.130">
    <property type="match status" value="1"/>
</dbReference>
<evidence type="ECO:0000256" key="1">
    <source>
        <dbReference type="ARBA" id="ARBA00008226"/>
    </source>
</evidence>
<keyword evidence="6 11" id="KW-0862">Zinc</keyword>
<dbReference type="STRING" id="1123380.SAMN02745199_0059"/>
<dbReference type="Pfam" id="PF02272">
    <property type="entry name" value="DHHA1"/>
    <property type="match status" value="1"/>
</dbReference>
<feature type="domain" description="Alanyl-transfer RNA synthetases family profile" evidence="12">
    <location>
        <begin position="1"/>
        <end position="698"/>
    </location>
</feature>
<comment type="catalytic activity">
    <reaction evidence="11">
        <text>tRNA(Ala) + L-alanine + ATP = L-alanyl-tRNA(Ala) + AMP + diphosphate</text>
        <dbReference type="Rhea" id="RHEA:12540"/>
        <dbReference type="Rhea" id="RHEA-COMP:9657"/>
        <dbReference type="Rhea" id="RHEA-COMP:9923"/>
        <dbReference type="ChEBI" id="CHEBI:30616"/>
        <dbReference type="ChEBI" id="CHEBI:33019"/>
        <dbReference type="ChEBI" id="CHEBI:57972"/>
        <dbReference type="ChEBI" id="CHEBI:78442"/>
        <dbReference type="ChEBI" id="CHEBI:78497"/>
        <dbReference type="ChEBI" id="CHEBI:456215"/>
        <dbReference type="EC" id="6.1.1.7"/>
    </reaction>
</comment>
<dbReference type="Gene3D" id="3.10.310.40">
    <property type="match status" value="1"/>
</dbReference>
<dbReference type="PANTHER" id="PTHR11777:SF9">
    <property type="entry name" value="ALANINE--TRNA LIGASE, CYTOPLASMIC"/>
    <property type="match status" value="1"/>
</dbReference>
<comment type="function">
    <text evidence="11">Catalyzes the attachment of alanine to tRNA(Ala) in a two-step reaction: alanine is first activated by ATP to form Ala-AMP and then transferred to the acceptor end of tRNA(Ala). Also edits incorrectly charged Ser-tRNA(Ala) and Gly-tRNA(Ala) via its editing domain.</text>
</comment>
<dbReference type="InterPro" id="IPR045864">
    <property type="entry name" value="aa-tRNA-synth_II/BPL/LPL"/>
</dbReference>
<keyword evidence="9 11" id="KW-0648">Protein biosynthesis</keyword>
<reference evidence="14" key="1">
    <citation type="submission" date="2016-11" db="EMBL/GenBank/DDBJ databases">
        <authorList>
            <person name="Varghese N."/>
            <person name="Submissions S."/>
        </authorList>
    </citation>
    <scope>NUCLEOTIDE SEQUENCE [LARGE SCALE GENOMIC DNA]</scope>
    <source>
        <strain evidence="14">DSM 15807</strain>
    </source>
</reference>
<feature type="binding site" evidence="11">
    <location>
        <position position="557"/>
    </location>
    <ligand>
        <name>Zn(2+)</name>
        <dbReference type="ChEBI" id="CHEBI:29105"/>
    </ligand>
</feature>
<evidence type="ECO:0000259" key="12">
    <source>
        <dbReference type="PROSITE" id="PS50860"/>
    </source>
</evidence>
<dbReference type="InterPro" id="IPR018163">
    <property type="entry name" value="Thr/Ala-tRNA-synth_IIc_edit"/>
</dbReference>
<dbReference type="CDD" id="cd00673">
    <property type="entry name" value="AlaRS_core"/>
    <property type="match status" value="1"/>
</dbReference>
<dbReference type="InterPro" id="IPR018165">
    <property type="entry name" value="Ala-tRNA-synth_IIc_core"/>
</dbReference>
<gene>
    <name evidence="11" type="primary">alaS</name>
    <name evidence="13" type="ORF">SAMN02745199_0059</name>
</gene>
<protein>
    <recommendedName>
        <fullName evidence="11">Alanine--tRNA ligase</fullName>
        <ecNumber evidence="11">6.1.1.7</ecNumber>
    </recommendedName>
    <alternativeName>
        <fullName evidence="11">Alanyl-tRNA synthetase</fullName>
        <shortName evidence="11">AlaRS</shortName>
    </alternativeName>
</protein>
<dbReference type="InterPro" id="IPR009000">
    <property type="entry name" value="Transl_B-barrel_sf"/>
</dbReference>
<dbReference type="PANTHER" id="PTHR11777">
    <property type="entry name" value="ALANYL-TRNA SYNTHETASE"/>
    <property type="match status" value="1"/>
</dbReference>
<keyword evidence="14" id="KW-1185">Reference proteome</keyword>
<comment type="domain">
    <text evidence="11">Consists of three domains; the N-terminal catalytic domain, the editing domain and the C-terminal C-Ala domain. The editing domain removes incorrectly charged amino acids, while the C-Ala domain, along with tRNA(Ala), serves as a bridge to cooperatively bring together the editing and aminoacylation centers thus stimulating deacylation of misacylated tRNAs.</text>
</comment>
<keyword evidence="10 11" id="KW-0030">Aminoacyl-tRNA synthetase</keyword>
<keyword evidence="7 11" id="KW-0067">ATP-binding</keyword>
<dbReference type="FunFam" id="3.30.930.10:FF:000004">
    <property type="entry name" value="Alanine--tRNA ligase"/>
    <property type="match status" value="1"/>
</dbReference>
<proteinExistence type="inferred from homology"/>
<dbReference type="FunFam" id="3.30.980.10:FF:000004">
    <property type="entry name" value="Alanine--tRNA ligase, cytoplasmic"/>
    <property type="match status" value="1"/>
</dbReference>
<dbReference type="InterPro" id="IPR012947">
    <property type="entry name" value="tRNA_SAD"/>
</dbReference>
<keyword evidence="2 11" id="KW-0820">tRNA-binding</keyword>
<dbReference type="RefSeq" id="WP_073070859.1">
    <property type="nucleotide sequence ID" value="NZ_FQXN01000001.1"/>
</dbReference>
<dbReference type="GO" id="GO:0004813">
    <property type="term" value="F:alanine-tRNA ligase activity"/>
    <property type="evidence" value="ECO:0007669"/>
    <property type="project" value="UniProtKB-UniRule"/>
</dbReference>
<organism evidence="13 14">
    <name type="scientific">Thermosipho atlanticus DSM 15807</name>
    <dbReference type="NCBI Taxonomy" id="1123380"/>
    <lineage>
        <taxon>Bacteria</taxon>
        <taxon>Thermotogati</taxon>
        <taxon>Thermotogota</taxon>
        <taxon>Thermotogae</taxon>
        <taxon>Thermotogales</taxon>
        <taxon>Fervidobacteriaceae</taxon>
        <taxon>Thermosipho</taxon>
    </lineage>
</organism>
<evidence type="ECO:0000256" key="6">
    <source>
        <dbReference type="ARBA" id="ARBA00022833"/>
    </source>
</evidence>
<dbReference type="Pfam" id="PF07973">
    <property type="entry name" value="tRNA_SAD"/>
    <property type="match status" value="1"/>
</dbReference>
<keyword evidence="3 11" id="KW-0436">Ligase</keyword>
<dbReference type="NCBIfam" id="TIGR00344">
    <property type="entry name" value="alaS"/>
    <property type="match status" value="1"/>
</dbReference>
<dbReference type="InterPro" id="IPR018162">
    <property type="entry name" value="Ala-tRNA-ligase_IIc_anticod-bd"/>
</dbReference>
<evidence type="ECO:0000313" key="14">
    <source>
        <dbReference type="Proteomes" id="UP000242592"/>
    </source>
</evidence>
<dbReference type="PRINTS" id="PR00980">
    <property type="entry name" value="TRNASYNTHALA"/>
</dbReference>
<evidence type="ECO:0000256" key="5">
    <source>
        <dbReference type="ARBA" id="ARBA00022741"/>
    </source>
</evidence>
<dbReference type="Gene3D" id="3.30.980.10">
    <property type="entry name" value="Threonyl-trna Synthetase, Chain A, domain 2"/>
    <property type="match status" value="1"/>
</dbReference>
<dbReference type="InterPro" id="IPR002318">
    <property type="entry name" value="Ala-tRNA-lgiase_IIc"/>
</dbReference>
<dbReference type="Gene3D" id="3.30.930.10">
    <property type="entry name" value="Bira Bifunctional Protein, Domain 2"/>
    <property type="match status" value="1"/>
</dbReference>
<keyword evidence="4 11" id="KW-0479">Metal-binding</keyword>
<dbReference type="SMART" id="SM00863">
    <property type="entry name" value="tRNA_SAD"/>
    <property type="match status" value="1"/>
</dbReference>
<dbReference type="Proteomes" id="UP000242592">
    <property type="component" value="Unassembled WGS sequence"/>
</dbReference>
<feature type="binding site" evidence="11">
    <location>
        <position position="553"/>
    </location>
    <ligand>
        <name>Zn(2+)</name>
        <dbReference type="ChEBI" id="CHEBI:29105"/>
    </ligand>
</feature>
<evidence type="ECO:0000256" key="2">
    <source>
        <dbReference type="ARBA" id="ARBA00022555"/>
    </source>
</evidence>
<evidence type="ECO:0000256" key="9">
    <source>
        <dbReference type="ARBA" id="ARBA00022917"/>
    </source>
</evidence>
<dbReference type="EMBL" id="FQXN01000001">
    <property type="protein sequence ID" value="SHH15821.1"/>
    <property type="molecule type" value="Genomic_DNA"/>
</dbReference>